<name>A0A4Z0W9Z6_9GAMM</name>
<dbReference type="AlphaFoldDB" id="A0A4Z0W9Z6"/>
<evidence type="ECO:0000313" key="1">
    <source>
        <dbReference type="EMBL" id="TGG92376.1"/>
    </source>
</evidence>
<protein>
    <recommendedName>
        <fullName evidence="3">Outer membrane protein beta-barrel domain-containing protein</fullName>
    </recommendedName>
</protein>
<dbReference type="Proteomes" id="UP000297475">
    <property type="component" value="Unassembled WGS sequence"/>
</dbReference>
<dbReference type="OrthoDB" id="6198001at2"/>
<dbReference type="RefSeq" id="WP_135483710.1">
    <property type="nucleotide sequence ID" value="NZ_SRMF01000005.1"/>
</dbReference>
<evidence type="ECO:0000313" key="2">
    <source>
        <dbReference type="Proteomes" id="UP000297475"/>
    </source>
</evidence>
<proteinExistence type="predicted"/>
<gene>
    <name evidence="1" type="ORF">E4656_12930</name>
</gene>
<evidence type="ECO:0008006" key="3">
    <source>
        <dbReference type="Google" id="ProtNLM"/>
    </source>
</evidence>
<accession>A0A4Z0W9Z6</accession>
<keyword evidence="2" id="KW-1185">Reference proteome</keyword>
<comment type="caution">
    <text evidence="1">The sequence shown here is derived from an EMBL/GenBank/DDBJ whole genome shotgun (WGS) entry which is preliminary data.</text>
</comment>
<sequence length="194" mass="20802">MSTSLILLGSAAQASDGKRGYQDKSDHYSSDRERRKFYLAGSVGLGLSGYDRDGNALGDADNAAPSVATIFKLGGHLTDQVALYWHREAHWWDDSETDEYMAHGLNGVGLTRYENNSAPGWYGALALGVGSVRYVSGSGLDTAYGPGLSLGGGYEFNRHLAVGLTTLYSSTRTSGSDRVEYDTGSAALQLQFRL</sequence>
<reference evidence="1 2" key="1">
    <citation type="submission" date="2019-04" db="EMBL/GenBank/DDBJ databases">
        <title>Natronospirillum operosus gen. nov., sp. nov., a haloalkaliphilic satellite isolated from decaying biomass of laboratory culture of cyanobacterium Geitlerinema sp. and proposal of Natronospirillaceae fam. nov. and Saccharospirillaceae fam. nov.</title>
        <authorList>
            <person name="Kevbrin V."/>
            <person name="Boltyanskaya Y."/>
            <person name="Koziaeva V."/>
            <person name="Grouzdev D.S."/>
            <person name="Park M."/>
            <person name="Cho J."/>
        </authorList>
    </citation>
    <scope>NUCLEOTIDE SEQUENCE [LARGE SCALE GENOMIC DNA]</scope>
    <source>
        <strain evidence="1 2">G-116</strain>
    </source>
</reference>
<dbReference type="EMBL" id="SRMF01000005">
    <property type="protein sequence ID" value="TGG92376.1"/>
    <property type="molecule type" value="Genomic_DNA"/>
</dbReference>
<organism evidence="1 2">
    <name type="scientific">Natronospirillum operosum</name>
    <dbReference type="NCBI Taxonomy" id="2759953"/>
    <lineage>
        <taxon>Bacteria</taxon>
        <taxon>Pseudomonadati</taxon>
        <taxon>Pseudomonadota</taxon>
        <taxon>Gammaproteobacteria</taxon>
        <taxon>Oceanospirillales</taxon>
        <taxon>Natronospirillaceae</taxon>
        <taxon>Natronospirillum</taxon>
    </lineage>
</organism>